<reference evidence="2 3" key="1">
    <citation type="submission" date="2018-11" db="EMBL/GenBank/DDBJ databases">
        <title>Genome sequence of Apiotrichum porosum DSM 27194.</title>
        <authorList>
            <person name="Aliyu H."/>
            <person name="Gorte O."/>
            <person name="Ochsenreither K."/>
        </authorList>
    </citation>
    <scope>NUCLEOTIDE SEQUENCE [LARGE SCALE GENOMIC DNA]</scope>
    <source>
        <strain evidence="2 3">DSM 27194</strain>
    </source>
</reference>
<dbReference type="EMBL" id="RSCE01000006">
    <property type="protein sequence ID" value="RSH82078.1"/>
    <property type="molecule type" value="Genomic_DNA"/>
</dbReference>
<evidence type="ECO:0000313" key="2">
    <source>
        <dbReference type="EMBL" id="RSH82078.1"/>
    </source>
</evidence>
<feature type="chain" id="PRO_5019360181" evidence="1">
    <location>
        <begin position="18"/>
        <end position="127"/>
    </location>
</feature>
<dbReference type="RefSeq" id="XP_028476533.1">
    <property type="nucleotide sequence ID" value="XM_028623600.1"/>
</dbReference>
<accession>A0A427XTE7</accession>
<keyword evidence="3" id="KW-1185">Reference proteome</keyword>
<proteinExistence type="predicted"/>
<feature type="signal peptide" evidence="1">
    <location>
        <begin position="1"/>
        <end position="17"/>
    </location>
</feature>
<dbReference type="GeneID" id="39592825"/>
<dbReference type="AlphaFoldDB" id="A0A427XTE7"/>
<protein>
    <submittedName>
        <fullName evidence="2">Uncharacterized protein</fullName>
    </submittedName>
</protein>
<dbReference type="Proteomes" id="UP000279236">
    <property type="component" value="Unassembled WGS sequence"/>
</dbReference>
<dbReference type="OrthoDB" id="10513500at2759"/>
<evidence type="ECO:0000313" key="3">
    <source>
        <dbReference type="Proteomes" id="UP000279236"/>
    </source>
</evidence>
<comment type="caution">
    <text evidence="2">The sequence shown here is derived from an EMBL/GenBank/DDBJ whole genome shotgun (WGS) entry which is preliminary data.</text>
</comment>
<name>A0A427XTE7_9TREE</name>
<sequence>MMFKSLVALTILGFAVAAPTEKRDGYLNQVVNGQVATAWCGAAGSSTFEVSRLKTDVPFFCEAANKGGNFNPHIDIGDGYWIQVTNLQDGDYAPCQDAFNWIISNCAEDGRVGQYQTNANNYKFDKN</sequence>
<gene>
    <name evidence="2" type="ORF">EHS24_008282</name>
</gene>
<evidence type="ECO:0000256" key="1">
    <source>
        <dbReference type="SAM" id="SignalP"/>
    </source>
</evidence>
<organism evidence="2 3">
    <name type="scientific">Apiotrichum porosum</name>
    <dbReference type="NCBI Taxonomy" id="105984"/>
    <lineage>
        <taxon>Eukaryota</taxon>
        <taxon>Fungi</taxon>
        <taxon>Dikarya</taxon>
        <taxon>Basidiomycota</taxon>
        <taxon>Agaricomycotina</taxon>
        <taxon>Tremellomycetes</taxon>
        <taxon>Trichosporonales</taxon>
        <taxon>Trichosporonaceae</taxon>
        <taxon>Apiotrichum</taxon>
    </lineage>
</organism>
<keyword evidence="1" id="KW-0732">Signal</keyword>